<protein>
    <recommendedName>
        <fullName evidence="7">Enoyl reductase (ER) domain-containing protein</fullName>
    </recommendedName>
</protein>
<dbReference type="InterPro" id="IPR011032">
    <property type="entry name" value="GroES-like_sf"/>
</dbReference>
<keyword evidence="3 6" id="KW-0479">Metal-binding</keyword>
<dbReference type="GO" id="GO:0008270">
    <property type="term" value="F:zinc ion binding"/>
    <property type="evidence" value="ECO:0007669"/>
    <property type="project" value="InterPro"/>
</dbReference>
<name>A0A9W9QFM8_PENBR</name>
<dbReference type="Proteomes" id="UP001147695">
    <property type="component" value="Unassembled WGS sequence"/>
</dbReference>
<dbReference type="Pfam" id="PF08240">
    <property type="entry name" value="ADH_N"/>
    <property type="match status" value="1"/>
</dbReference>
<sequence length="340" mass="36338">MSNLPKTYKAVVIDNAQDPFSLRDVELQHPSSHEVLVKILACGLCYTDVHTASGHMGDVFPRVPGHEFIGHIVEVGADVEDFQLGDLVGGAFHAGHDSSCRQCLRNNVQHCDNREISGISRNGGLAEYALLRAEAAVRLPSGINAAEVAPLLCAGLTVFNGIRRQQLEPGALIAVQGLGGLGHLAVQYARKMGYEVAVLSSSSDKESFAMSLGAHHYINSKLSDIPTELGKLGGADLIVQTAPGPGELQKLIGGLASGGTLLLLAPTGNMEVLTDQLVMKGQKIEGWLTGGPRDAEDTVKFAIEHNIRCMIENYKLEDVQCAVDSLVSGKPRFRNVLIME</sequence>
<reference evidence="8" key="1">
    <citation type="submission" date="2022-12" db="EMBL/GenBank/DDBJ databases">
        <authorList>
            <person name="Petersen C."/>
        </authorList>
    </citation>
    <scope>NUCLEOTIDE SEQUENCE</scope>
    <source>
        <strain evidence="8">IBT 35673</strain>
    </source>
</reference>
<dbReference type="GO" id="GO:0004022">
    <property type="term" value="F:alcohol dehydrogenase (NAD+) activity"/>
    <property type="evidence" value="ECO:0007669"/>
    <property type="project" value="TreeGrafter"/>
</dbReference>
<comment type="caution">
    <text evidence="8">The sequence shown here is derived from an EMBL/GenBank/DDBJ whole genome shotgun (WGS) entry which is preliminary data.</text>
</comment>
<dbReference type="PANTHER" id="PTHR42940">
    <property type="entry name" value="ALCOHOL DEHYDROGENASE 1-RELATED"/>
    <property type="match status" value="1"/>
</dbReference>
<dbReference type="AlphaFoldDB" id="A0A9W9QFM8"/>
<proteinExistence type="inferred from homology"/>
<keyword evidence="4 6" id="KW-0862">Zinc</keyword>
<evidence type="ECO:0000256" key="2">
    <source>
        <dbReference type="ARBA" id="ARBA00008072"/>
    </source>
</evidence>
<dbReference type="Gene3D" id="3.40.50.720">
    <property type="entry name" value="NAD(P)-binding Rossmann-like Domain"/>
    <property type="match status" value="1"/>
</dbReference>
<evidence type="ECO:0000256" key="5">
    <source>
        <dbReference type="ARBA" id="ARBA00023002"/>
    </source>
</evidence>
<accession>A0A9W9QFM8</accession>
<reference evidence="8" key="2">
    <citation type="journal article" date="2023" name="IMA Fungus">
        <title>Comparative genomic study of the Penicillium genus elucidates a diverse pangenome and 15 lateral gene transfer events.</title>
        <authorList>
            <person name="Petersen C."/>
            <person name="Sorensen T."/>
            <person name="Nielsen M.R."/>
            <person name="Sondergaard T.E."/>
            <person name="Sorensen J.L."/>
            <person name="Fitzpatrick D.A."/>
            <person name="Frisvad J.C."/>
            <person name="Nielsen K.L."/>
        </authorList>
    </citation>
    <scope>NUCLEOTIDE SEQUENCE</scope>
    <source>
        <strain evidence="8">IBT 35673</strain>
    </source>
</reference>
<evidence type="ECO:0000256" key="1">
    <source>
        <dbReference type="ARBA" id="ARBA00001947"/>
    </source>
</evidence>
<evidence type="ECO:0000259" key="7">
    <source>
        <dbReference type="SMART" id="SM00829"/>
    </source>
</evidence>
<gene>
    <name evidence="8" type="ORF">N7452_007642</name>
</gene>
<evidence type="ECO:0000256" key="6">
    <source>
        <dbReference type="RuleBase" id="RU361277"/>
    </source>
</evidence>
<evidence type="ECO:0000313" key="8">
    <source>
        <dbReference type="EMBL" id="KAJ5335239.1"/>
    </source>
</evidence>
<dbReference type="InterPro" id="IPR013154">
    <property type="entry name" value="ADH-like_N"/>
</dbReference>
<evidence type="ECO:0000256" key="4">
    <source>
        <dbReference type="ARBA" id="ARBA00022833"/>
    </source>
</evidence>
<comment type="cofactor">
    <cofactor evidence="1 6">
        <name>Zn(2+)</name>
        <dbReference type="ChEBI" id="CHEBI:29105"/>
    </cofactor>
</comment>
<dbReference type="PROSITE" id="PS00059">
    <property type="entry name" value="ADH_ZINC"/>
    <property type="match status" value="1"/>
</dbReference>
<dbReference type="InterPro" id="IPR036291">
    <property type="entry name" value="NAD(P)-bd_dom_sf"/>
</dbReference>
<dbReference type="InterPro" id="IPR013149">
    <property type="entry name" value="ADH-like_C"/>
</dbReference>
<dbReference type="InterPro" id="IPR002328">
    <property type="entry name" value="ADH_Zn_CS"/>
</dbReference>
<comment type="similarity">
    <text evidence="2 6">Belongs to the zinc-containing alcohol dehydrogenase family.</text>
</comment>
<dbReference type="PANTHER" id="PTHR42940:SF7">
    <property type="entry name" value="ALCOHOL DEHYDROGENASE-LIKE N-TERMINAL DOMAIN-CONTAINING PROTEIN"/>
    <property type="match status" value="1"/>
</dbReference>
<dbReference type="EMBL" id="JAPZBQ010000004">
    <property type="protein sequence ID" value="KAJ5335239.1"/>
    <property type="molecule type" value="Genomic_DNA"/>
</dbReference>
<dbReference type="SMART" id="SM00829">
    <property type="entry name" value="PKS_ER"/>
    <property type="match status" value="1"/>
</dbReference>
<keyword evidence="5" id="KW-0560">Oxidoreductase</keyword>
<dbReference type="SUPFAM" id="SSF51735">
    <property type="entry name" value="NAD(P)-binding Rossmann-fold domains"/>
    <property type="match status" value="1"/>
</dbReference>
<dbReference type="Gene3D" id="3.90.180.10">
    <property type="entry name" value="Medium-chain alcohol dehydrogenases, catalytic domain"/>
    <property type="match status" value="1"/>
</dbReference>
<dbReference type="Pfam" id="PF00107">
    <property type="entry name" value="ADH_zinc_N"/>
    <property type="match status" value="1"/>
</dbReference>
<feature type="domain" description="Enoyl reductase (ER)" evidence="7">
    <location>
        <begin position="16"/>
        <end position="337"/>
    </location>
</feature>
<dbReference type="FunFam" id="3.40.50.720:FF:000022">
    <property type="entry name" value="Cinnamyl alcohol dehydrogenase"/>
    <property type="match status" value="1"/>
</dbReference>
<evidence type="ECO:0000256" key="3">
    <source>
        <dbReference type="ARBA" id="ARBA00022723"/>
    </source>
</evidence>
<dbReference type="InterPro" id="IPR020843">
    <property type="entry name" value="ER"/>
</dbReference>
<dbReference type="SUPFAM" id="SSF50129">
    <property type="entry name" value="GroES-like"/>
    <property type="match status" value="1"/>
</dbReference>
<evidence type="ECO:0000313" key="9">
    <source>
        <dbReference type="Proteomes" id="UP001147695"/>
    </source>
</evidence>
<organism evidence="8 9">
    <name type="scientific">Penicillium brevicompactum</name>
    <dbReference type="NCBI Taxonomy" id="5074"/>
    <lineage>
        <taxon>Eukaryota</taxon>
        <taxon>Fungi</taxon>
        <taxon>Dikarya</taxon>
        <taxon>Ascomycota</taxon>
        <taxon>Pezizomycotina</taxon>
        <taxon>Eurotiomycetes</taxon>
        <taxon>Eurotiomycetidae</taxon>
        <taxon>Eurotiales</taxon>
        <taxon>Aspergillaceae</taxon>
        <taxon>Penicillium</taxon>
    </lineage>
</organism>
<dbReference type="GO" id="GO:0005737">
    <property type="term" value="C:cytoplasm"/>
    <property type="evidence" value="ECO:0007669"/>
    <property type="project" value="TreeGrafter"/>
</dbReference>